<reference evidence="3 4" key="1">
    <citation type="submission" date="2023-05" db="EMBL/GenBank/DDBJ databases">
        <authorList>
            <person name="Guo Y."/>
        </authorList>
    </citation>
    <scope>NUCLEOTIDE SEQUENCE [LARGE SCALE GENOMIC DNA]</scope>
    <source>
        <strain evidence="3 4">GR2756</strain>
    </source>
</reference>
<evidence type="ECO:0000313" key="3">
    <source>
        <dbReference type="EMBL" id="MDT9600151.1"/>
    </source>
</evidence>
<proteinExistence type="predicted"/>
<organism evidence="3 4">
    <name type="scientific">Sphingosinicella rhizophila</name>
    <dbReference type="NCBI Taxonomy" id="3050082"/>
    <lineage>
        <taxon>Bacteria</taxon>
        <taxon>Pseudomonadati</taxon>
        <taxon>Pseudomonadota</taxon>
        <taxon>Alphaproteobacteria</taxon>
        <taxon>Sphingomonadales</taxon>
        <taxon>Sphingosinicellaceae</taxon>
        <taxon>Sphingosinicella</taxon>
    </lineage>
</organism>
<protein>
    <submittedName>
        <fullName evidence="3">Uncharacterized protein</fullName>
    </submittedName>
</protein>
<evidence type="ECO:0000256" key="1">
    <source>
        <dbReference type="SAM" id="MobiDB-lite"/>
    </source>
</evidence>
<dbReference type="Proteomes" id="UP001259572">
    <property type="component" value="Unassembled WGS sequence"/>
</dbReference>
<dbReference type="RefSeq" id="WP_315727249.1">
    <property type="nucleotide sequence ID" value="NZ_JAVUPU010000007.1"/>
</dbReference>
<name>A0ABU3Q9V0_9SPHN</name>
<sequence length="202" mass="21522">MSDGAMASVRPDGDMGRPVGRNELAEGLMLVRASTLKVVRLQLAMERRDRRTALATVDDLVMLDGQIRDFLEAMPAEGKPGVMQRELEAQLGALAREKLTLAAGMSGRAVGERPWIEPPRPIRPAGATQILPEPATDETGEGAVRKIAPSWLGAPEDVRQESEPTSGGRVYRLVALLLLAMALIAAAVSQIPAGMGIVRLVG</sequence>
<keyword evidence="2" id="KW-0812">Transmembrane</keyword>
<keyword evidence="2" id="KW-1133">Transmembrane helix</keyword>
<evidence type="ECO:0000256" key="2">
    <source>
        <dbReference type="SAM" id="Phobius"/>
    </source>
</evidence>
<gene>
    <name evidence="3" type="ORF">RQX22_14415</name>
</gene>
<evidence type="ECO:0000313" key="4">
    <source>
        <dbReference type="Proteomes" id="UP001259572"/>
    </source>
</evidence>
<feature type="transmembrane region" description="Helical" evidence="2">
    <location>
        <begin position="170"/>
        <end position="191"/>
    </location>
</feature>
<dbReference type="EMBL" id="JAVUPU010000007">
    <property type="protein sequence ID" value="MDT9600151.1"/>
    <property type="molecule type" value="Genomic_DNA"/>
</dbReference>
<keyword evidence="2" id="KW-0472">Membrane</keyword>
<feature type="region of interest" description="Disordered" evidence="1">
    <location>
        <begin position="1"/>
        <end position="20"/>
    </location>
</feature>
<comment type="caution">
    <text evidence="3">The sequence shown here is derived from an EMBL/GenBank/DDBJ whole genome shotgun (WGS) entry which is preliminary data.</text>
</comment>
<keyword evidence="4" id="KW-1185">Reference proteome</keyword>
<accession>A0ABU3Q9V0</accession>